<dbReference type="EMBL" id="CM046103">
    <property type="protein sequence ID" value="KAI8428184.1"/>
    <property type="molecule type" value="Genomic_DNA"/>
</dbReference>
<sequence>MEKVELGPELICVQFPAIVKNDEKAVEHLGGIRTISEVLSQPSKKRLGLNFQPHNPFVKKVFGDNKKTAGVLLKVKVKKTKDGNQVKREAVETSVVGHVNRIYKFDSMCDFQYLPIKVEGENSQPKCMLDEFLPSGVDTFSFMVEKSSLFIVPANFTRSDKPINYSYTDKRYPDKKAAKEEDSDKNDMYEERPIWSQNLLRYHLKIRLNSLKVIMPCVAIYSKNGPWRMLWVKYGYDPRKEPGARIYQTLDFRLRHQAGVHSMVTTRDQVVHYKKADRVRPNTRTAEEAVEDIPEGSVYFRPGMYCDVKLPEVEELLASEPPAGYLCHATRGWLPPGTDHVCRDHIFRYVKRTLLASHNADFKLEQASSDDEANSDDASTSANATELDEPSTSNT</sequence>
<evidence type="ECO:0000313" key="1">
    <source>
        <dbReference type="EMBL" id="KAI8428184.1"/>
    </source>
</evidence>
<name>A0ACC0JVV9_CHOFU</name>
<gene>
    <name evidence="1" type="ORF">MSG28_002419</name>
</gene>
<keyword evidence="2" id="KW-1185">Reference proteome</keyword>
<accession>A0ACC0JVV9</accession>
<reference evidence="1 2" key="1">
    <citation type="journal article" date="2022" name="Genome Biol. Evol.">
        <title>The Spruce Budworm Genome: Reconstructing the Evolutionary History of Antifreeze Proteins.</title>
        <authorList>
            <person name="Beliveau C."/>
            <person name="Gagne P."/>
            <person name="Picq S."/>
            <person name="Vernygora O."/>
            <person name="Keeling C.I."/>
            <person name="Pinkney K."/>
            <person name="Doucet D."/>
            <person name="Wen F."/>
            <person name="Johnston J.S."/>
            <person name="Maaroufi H."/>
            <person name="Boyle B."/>
            <person name="Laroche J."/>
            <person name="Dewar K."/>
            <person name="Juretic N."/>
            <person name="Blackburn G."/>
            <person name="Nisole A."/>
            <person name="Brunet B."/>
            <person name="Brandao M."/>
            <person name="Lumley L."/>
            <person name="Duan J."/>
            <person name="Quan G."/>
            <person name="Lucarotti C.J."/>
            <person name="Roe A.D."/>
            <person name="Sperling F.A.H."/>
            <person name="Levesque R.C."/>
            <person name="Cusson M."/>
        </authorList>
    </citation>
    <scope>NUCLEOTIDE SEQUENCE [LARGE SCALE GENOMIC DNA]</scope>
    <source>
        <strain evidence="1">Glfc:IPQL:Cfum</strain>
    </source>
</reference>
<dbReference type="Proteomes" id="UP001064048">
    <property type="component" value="Chromosome 3"/>
</dbReference>
<organism evidence="1 2">
    <name type="scientific">Choristoneura fumiferana</name>
    <name type="common">Spruce budworm moth</name>
    <name type="synonym">Archips fumiferana</name>
    <dbReference type="NCBI Taxonomy" id="7141"/>
    <lineage>
        <taxon>Eukaryota</taxon>
        <taxon>Metazoa</taxon>
        <taxon>Ecdysozoa</taxon>
        <taxon>Arthropoda</taxon>
        <taxon>Hexapoda</taxon>
        <taxon>Insecta</taxon>
        <taxon>Pterygota</taxon>
        <taxon>Neoptera</taxon>
        <taxon>Endopterygota</taxon>
        <taxon>Lepidoptera</taxon>
        <taxon>Glossata</taxon>
        <taxon>Ditrysia</taxon>
        <taxon>Tortricoidea</taxon>
        <taxon>Tortricidae</taxon>
        <taxon>Tortricinae</taxon>
        <taxon>Choristoneura</taxon>
    </lineage>
</organism>
<evidence type="ECO:0000313" key="2">
    <source>
        <dbReference type="Proteomes" id="UP001064048"/>
    </source>
</evidence>
<proteinExistence type="predicted"/>
<comment type="caution">
    <text evidence="1">The sequence shown here is derived from an EMBL/GenBank/DDBJ whole genome shotgun (WGS) entry which is preliminary data.</text>
</comment>
<protein>
    <submittedName>
        <fullName evidence="1">Uncharacterized protein</fullName>
    </submittedName>
</protein>